<feature type="domain" description="PAP/OAS1 substrate-binding-related" evidence="3">
    <location>
        <begin position="168"/>
        <end position="358"/>
    </location>
</feature>
<dbReference type="EMBL" id="CM001219">
    <property type="protein sequence ID" value="AES72458.1"/>
    <property type="molecule type" value="Genomic_DNA"/>
</dbReference>
<proteinExistence type="predicted"/>
<evidence type="ECO:0000313" key="8">
    <source>
        <dbReference type="Proteomes" id="UP000265566"/>
    </source>
</evidence>
<dbReference type="CDD" id="cd05402">
    <property type="entry name" value="NT_PAP_TUTase"/>
    <property type="match status" value="1"/>
</dbReference>
<feature type="compositionally biased region" description="Basic and acidic residues" evidence="1">
    <location>
        <begin position="731"/>
        <end position="744"/>
    </location>
</feature>
<name>G7J6S6_MEDTR</name>
<reference evidence="8" key="4">
    <citation type="journal article" date="2018" name="Nat. Plants">
        <title>Whole-genome landscape of Medicago truncatula symbiotic genes.</title>
        <authorList>
            <person name="Pecrix Y."/>
            <person name="Staton S.E."/>
            <person name="Sallet E."/>
            <person name="Lelandais-Briere C."/>
            <person name="Moreau S."/>
            <person name="Carrere S."/>
            <person name="Blein T."/>
            <person name="Jardinaud M.F."/>
            <person name="Latrasse D."/>
            <person name="Zouine M."/>
            <person name="Zahm M."/>
            <person name="Kreplak J."/>
            <person name="Mayjonade B."/>
            <person name="Satge C."/>
            <person name="Perez M."/>
            <person name="Cauet S."/>
            <person name="Marande W."/>
            <person name="Chantry-Darmon C."/>
            <person name="Lopez-Roques C."/>
            <person name="Bouchez O."/>
            <person name="Berard A."/>
            <person name="Debelle F."/>
            <person name="Munos S."/>
            <person name="Bendahmane A."/>
            <person name="Berges H."/>
            <person name="Niebel A."/>
            <person name="Buitink J."/>
            <person name="Frugier F."/>
            <person name="Benhamed M."/>
            <person name="Crespi M."/>
            <person name="Gouzy J."/>
            <person name="Gamas P."/>
        </authorList>
    </citation>
    <scope>NUCLEOTIDE SEQUENCE [LARGE SCALE GENOMIC DNA]</scope>
    <source>
        <strain evidence="8">cv. Jemalong A17</strain>
    </source>
</reference>
<reference evidence="6" key="3">
    <citation type="submission" date="2015-04" db="UniProtKB">
        <authorList>
            <consortium name="EnsemblPlants"/>
        </authorList>
    </citation>
    <scope>IDENTIFICATION</scope>
    <source>
        <strain evidence="6">cv. Jemalong A17</strain>
    </source>
</reference>
<reference evidence="4 7" key="2">
    <citation type="journal article" date="2014" name="BMC Genomics">
        <title>An improved genome release (version Mt4.0) for the model legume Medicago truncatula.</title>
        <authorList>
            <person name="Tang H."/>
            <person name="Krishnakumar V."/>
            <person name="Bidwell S."/>
            <person name="Rosen B."/>
            <person name="Chan A."/>
            <person name="Zhou S."/>
            <person name="Gentzbittel L."/>
            <person name="Childs K.L."/>
            <person name="Yandell M."/>
            <person name="Gundlach H."/>
            <person name="Mayer K.F."/>
            <person name="Schwartz D.C."/>
            <person name="Town C.D."/>
        </authorList>
    </citation>
    <scope>GENOME REANNOTATION</scope>
    <source>
        <strain evidence="4">A17</strain>
        <strain evidence="6 7">cv. Jemalong A17</strain>
    </source>
</reference>
<dbReference type="EMBL" id="PSQE01000003">
    <property type="protein sequence ID" value="RHN69600.1"/>
    <property type="molecule type" value="Genomic_DNA"/>
</dbReference>
<evidence type="ECO:0000313" key="6">
    <source>
        <dbReference type="EnsemblPlants" id="AES72458"/>
    </source>
</evidence>
<dbReference type="InterPro" id="IPR054708">
    <property type="entry name" value="MTPAP-like_central"/>
</dbReference>
<dbReference type="SUPFAM" id="SSF81631">
    <property type="entry name" value="PAP/OAS1 substrate-binding domain"/>
    <property type="match status" value="1"/>
</dbReference>
<feature type="compositionally biased region" description="Basic and acidic residues" evidence="1">
    <location>
        <begin position="428"/>
        <end position="438"/>
    </location>
</feature>
<sequence length="768" mass="88392">MVNNLVPNGLLCSEEIFVPKVLERSKWSQVEDRTIELLQFLEPNPKSETLRNNIVSYIKGLIISHVPVKVFEFGSVPLKTYLRDGDIDLTIFGNNELFPEIFIPHIQQILESEMNNEFSKFRVKEVQLVNAEVKIIKCLVEKFVIDISFNQLSGLCSLCFLDEVDYLISRNHIFKRSVILIKAWCYHESRLLGSKSGLFSTYALEILVLYLFNLYNNEFVGPLEVLFRFLEFFSKFDWGNYCISLSGPVPLDSLPNMTADCPRKDRQDLLLTESFLIASKFCYGWRNQKNREKHFVSKHINIIDPLQENNNLGHSISRGNFFRIKSAIAYGAEQMMRILDCTDEYLISEFDHFFENTWNRHGNGSWIRVSIYNLDIRDKKVGKLTCQEFEDELDLASLKSQGIYQKSDNQLEELKDASVVSHTRSSRTDDMLSCDRKHTSSKKKALTDKNKSPLCSSSHAMHHHFASDCCSSPESAVQSKTASSGKRSFKVEKDSVDPTVAIIKDSNVMKPTTSCKYIPASDSTLKCSLSSSALKPTQLDDVHDPSTVSMDIFRHENISHVEDSHYFLNHFYDILYGDFESYWKNLLYGRYCENGRLEELFYHPPPILHSIDFRAPFYWSWRPSGSENVVPPTVPRMPPPFTSDLHSNINQCIPYSLPIFSGGIGTFMPNPFAYHERYHNYTYNISERRGNLNFNSRGRSSRPGQFHRQPNNLNSNSRERFSSRGRNHCRWKNEQPEGKEEASRQVEGSSSSVNEQENSDNSPDQPCS</sequence>
<dbReference type="PANTHER" id="PTHR45979:SF30">
    <property type="entry name" value="NUCLEOTIDYLTRANSFERASE"/>
    <property type="match status" value="1"/>
</dbReference>
<evidence type="ECO:0000256" key="1">
    <source>
        <dbReference type="SAM" id="MobiDB-lite"/>
    </source>
</evidence>
<dbReference type="EC" id="2.7.7.19" evidence="5"/>
<evidence type="ECO:0000313" key="4">
    <source>
        <dbReference type="EMBL" id="AES72458.1"/>
    </source>
</evidence>
<reference evidence="4 7" key="1">
    <citation type="journal article" date="2011" name="Nature">
        <title>The Medicago genome provides insight into the evolution of rhizobial symbioses.</title>
        <authorList>
            <person name="Young N.D."/>
            <person name="Debelle F."/>
            <person name="Oldroyd G.E."/>
            <person name="Geurts R."/>
            <person name="Cannon S.B."/>
            <person name="Udvardi M.K."/>
            <person name="Benedito V.A."/>
            <person name="Mayer K.F."/>
            <person name="Gouzy J."/>
            <person name="Schoof H."/>
            <person name="Van de Peer Y."/>
            <person name="Proost S."/>
            <person name="Cook D.R."/>
            <person name="Meyers B.C."/>
            <person name="Spannagl M."/>
            <person name="Cheung F."/>
            <person name="De Mita S."/>
            <person name="Krishnakumar V."/>
            <person name="Gundlach H."/>
            <person name="Zhou S."/>
            <person name="Mudge J."/>
            <person name="Bharti A.K."/>
            <person name="Murray J.D."/>
            <person name="Naoumkina M.A."/>
            <person name="Rosen B."/>
            <person name="Silverstein K.A."/>
            <person name="Tang H."/>
            <person name="Rombauts S."/>
            <person name="Zhao P.X."/>
            <person name="Zhou P."/>
            <person name="Barbe V."/>
            <person name="Bardou P."/>
            <person name="Bechner M."/>
            <person name="Bellec A."/>
            <person name="Berger A."/>
            <person name="Berges H."/>
            <person name="Bidwell S."/>
            <person name="Bisseling T."/>
            <person name="Choisne N."/>
            <person name="Couloux A."/>
            <person name="Denny R."/>
            <person name="Deshpande S."/>
            <person name="Dai X."/>
            <person name="Doyle J.J."/>
            <person name="Dudez A.M."/>
            <person name="Farmer A.D."/>
            <person name="Fouteau S."/>
            <person name="Franken C."/>
            <person name="Gibelin C."/>
            <person name="Gish J."/>
            <person name="Goldstein S."/>
            <person name="Gonzalez A.J."/>
            <person name="Green P.J."/>
            <person name="Hallab A."/>
            <person name="Hartog M."/>
            <person name="Hua A."/>
            <person name="Humphray S.J."/>
            <person name="Jeong D.H."/>
            <person name="Jing Y."/>
            <person name="Jocker A."/>
            <person name="Kenton S.M."/>
            <person name="Kim D.J."/>
            <person name="Klee K."/>
            <person name="Lai H."/>
            <person name="Lang C."/>
            <person name="Lin S."/>
            <person name="Macmil S.L."/>
            <person name="Magdelenat G."/>
            <person name="Matthews L."/>
            <person name="McCorrison J."/>
            <person name="Monaghan E.L."/>
            <person name="Mun J.H."/>
            <person name="Najar F.Z."/>
            <person name="Nicholson C."/>
            <person name="Noirot C."/>
            <person name="O'Bleness M."/>
            <person name="Paule C.R."/>
            <person name="Poulain J."/>
            <person name="Prion F."/>
            <person name="Qin B."/>
            <person name="Qu C."/>
            <person name="Retzel E.F."/>
            <person name="Riddle C."/>
            <person name="Sallet E."/>
            <person name="Samain S."/>
            <person name="Samson N."/>
            <person name="Sanders I."/>
            <person name="Saurat O."/>
            <person name="Scarpelli C."/>
            <person name="Schiex T."/>
            <person name="Segurens B."/>
            <person name="Severin A.J."/>
            <person name="Sherrier D.J."/>
            <person name="Shi R."/>
            <person name="Sims S."/>
            <person name="Singer S.R."/>
            <person name="Sinharoy S."/>
            <person name="Sterck L."/>
            <person name="Viollet A."/>
            <person name="Wang B.B."/>
            <person name="Wang K."/>
            <person name="Wang M."/>
            <person name="Wang X."/>
            <person name="Warfsmann J."/>
            <person name="Weissenbach J."/>
            <person name="White D.D."/>
            <person name="White J.D."/>
            <person name="Wiley G.B."/>
            <person name="Wincker P."/>
            <person name="Xing Y."/>
            <person name="Yang L."/>
            <person name="Yao Z."/>
            <person name="Ying F."/>
            <person name="Zhai J."/>
            <person name="Zhou L."/>
            <person name="Zuber A."/>
            <person name="Denarie J."/>
            <person name="Dixon R.A."/>
            <person name="May G.D."/>
            <person name="Schwartz D.C."/>
            <person name="Rogers J."/>
            <person name="Quetier F."/>
            <person name="Town C.D."/>
            <person name="Roe B.A."/>
        </authorList>
    </citation>
    <scope>NUCLEOTIDE SEQUENCE [LARGE SCALE GENOMIC DNA]</scope>
    <source>
        <strain evidence="4">A17</strain>
        <strain evidence="6 7">cv. Jemalong A17</strain>
    </source>
</reference>
<keyword evidence="5" id="KW-0548">Nucleotidyltransferase</keyword>
<dbReference type="Pfam" id="PF22600">
    <property type="entry name" value="MTPAP-like_central"/>
    <property type="match status" value="1"/>
</dbReference>
<protein>
    <submittedName>
        <fullName evidence="4">Nucleotidyltransferase</fullName>
    </submittedName>
    <submittedName>
        <fullName evidence="5">Putative polynucleotide adenylyltransferase</fullName>
        <ecNumber evidence="5">2.7.7.19</ecNumber>
    </submittedName>
</protein>
<dbReference type="Pfam" id="PF26180">
    <property type="entry name" value="PAP-OAS1"/>
    <property type="match status" value="1"/>
</dbReference>
<dbReference type="EnsemblPlants" id="AES72458">
    <property type="protein sequence ID" value="AES72458"/>
    <property type="gene ID" value="MTR_3g090990"/>
</dbReference>
<evidence type="ECO:0000259" key="2">
    <source>
        <dbReference type="Pfam" id="PF22600"/>
    </source>
</evidence>
<keyword evidence="7" id="KW-1185">Reference proteome</keyword>
<feature type="domain" description="Poly(A) RNA polymerase mitochondrial-like central palm" evidence="2">
    <location>
        <begin position="33"/>
        <end position="155"/>
    </location>
</feature>
<dbReference type="HOGENOM" id="CLU_012365_1_0_1"/>
<dbReference type="Gramene" id="rna18089">
    <property type="protein sequence ID" value="RHN69600.1"/>
    <property type="gene ID" value="gene18089"/>
</dbReference>
<dbReference type="InterPro" id="IPR058920">
    <property type="entry name" value="PAP-OAS1-bd-rel"/>
</dbReference>
<evidence type="ECO:0000259" key="3">
    <source>
        <dbReference type="Pfam" id="PF26180"/>
    </source>
</evidence>
<dbReference type="InterPro" id="IPR058921">
    <property type="entry name" value="PAP/OAS1-rel"/>
</dbReference>
<gene>
    <name evidence="4" type="ordered locus">MTR_3g090990</name>
    <name evidence="5" type="ORF">MtrunA17_Chr3g0126481</name>
</gene>
<dbReference type="STRING" id="3880.G7J6S6"/>
<dbReference type="eggNOG" id="KOG1906">
    <property type="taxonomic scope" value="Eukaryota"/>
</dbReference>
<evidence type="ECO:0000313" key="5">
    <source>
        <dbReference type="EMBL" id="RHN69600.1"/>
    </source>
</evidence>
<feature type="region of interest" description="Disordered" evidence="1">
    <location>
        <begin position="428"/>
        <end position="453"/>
    </location>
</feature>
<accession>G7J6S6</accession>
<feature type="region of interest" description="Disordered" evidence="1">
    <location>
        <begin position="692"/>
        <end position="768"/>
    </location>
</feature>
<reference evidence="5" key="5">
    <citation type="journal article" date="2018" name="Nat. Plants">
        <title>Whole-genome landscape of Medicago truncatula symbiotic genes.</title>
        <authorList>
            <person name="Pecrix Y."/>
            <person name="Gamas P."/>
            <person name="Carrere S."/>
        </authorList>
    </citation>
    <scope>NUCLEOTIDE SEQUENCE</scope>
    <source>
        <tissue evidence="5">Leaves</tissue>
    </source>
</reference>
<dbReference type="Gene3D" id="1.10.1410.10">
    <property type="match status" value="1"/>
</dbReference>
<dbReference type="Proteomes" id="UP000265566">
    <property type="component" value="Chromosome 3"/>
</dbReference>
<dbReference type="Proteomes" id="UP000002051">
    <property type="component" value="Chromosome 3"/>
</dbReference>
<dbReference type="AlphaFoldDB" id="G7J6S6"/>
<dbReference type="GO" id="GO:1990817">
    <property type="term" value="F:poly(A) RNA polymerase activity"/>
    <property type="evidence" value="ECO:0007669"/>
    <property type="project" value="UniProtKB-EC"/>
</dbReference>
<dbReference type="PaxDb" id="3880-AES72458"/>
<feature type="compositionally biased region" description="Polar residues" evidence="1">
    <location>
        <begin position="746"/>
        <end position="768"/>
    </location>
</feature>
<evidence type="ECO:0000313" key="7">
    <source>
        <dbReference type="Proteomes" id="UP000002051"/>
    </source>
</evidence>
<organism evidence="4 7">
    <name type="scientific">Medicago truncatula</name>
    <name type="common">Barrel medic</name>
    <name type="synonym">Medicago tribuloides</name>
    <dbReference type="NCBI Taxonomy" id="3880"/>
    <lineage>
        <taxon>Eukaryota</taxon>
        <taxon>Viridiplantae</taxon>
        <taxon>Streptophyta</taxon>
        <taxon>Embryophyta</taxon>
        <taxon>Tracheophyta</taxon>
        <taxon>Spermatophyta</taxon>
        <taxon>Magnoliopsida</taxon>
        <taxon>eudicotyledons</taxon>
        <taxon>Gunneridae</taxon>
        <taxon>Pentapetalae</taxon>
        <taxon>rosids</taxon>
        <taxon>fabids</taxon>
        <taxon>Fabales</taxon>
        <taxon>Fabaceae</taxon>
        <taxon>Papilionoideae</taxon>
        <taxon>50 kb inversion clade</taxon>
        <taxon>NPAAA clade</taxon>
        <taxon>Hologalegina</taxon>
        <taxon>IRL clade</taxon>
        <taxon>Trifolieae</taxon>
        <taxon>Medicago</taxon>
    </lineage>
</organism>
<dbReference type="PANTHER" id="PTHR45979">
    <property type="entry name" value="PAP/OAS1 SUBSTRATE-BINDING DOMAIN SUPERFAMILY"/>
    <property type="match status" value="1"/>
</dbReference>
<dbReference type="InterPro" id="IPR043519">
    <property type="entry name" value="NT_sf"/>
</dbReference>
<dbReference type="Gene3D" id="3.30.460.10">
    <property type="entry name" value="Beta Polymerase, domain 2"/>
    <property type="match status" value="1"/>
</dbReference>
<dbReference type="SUPFAM" id="SSF81301">
    <property type="entry name" value="Nucleotidyltransferase"/>
    <property type="match status" value="1"/>
</dbReference>
<keyword evidence="5" id="KW-0808">Transferase</keyword>